<feature type="binding site" evidence="9">
    <location>
        <position position="100"/>
    </location>
    <ligand>
        <name>phosphoenolpyruvate</name>
        <dbReference type="ChEBI" id="CHEBI:58702"/>
    </ligand>
</feature>
<reference evidence="11" key="1">
    <citation type="submission" date="2022-08" db="EMBL/GenBank/DDBJ databases">
        <title>Genomic Encyclopedia of Type Strains, Phase III (KMG-III): the genomes of soil and plant-associated and newly described type strains.</title>
        <authorList>
            <person name="Whitman W."/>
        </authorList>
    </citation>
    <scope>NUCLEOTIDE SEQUENCE</scope>
    <source>
        <strain evidence="11">HMT 1</strain>
    </source>
</reference>
<evidence type="ECO:0000256" key="3">
    <source>
        <dbReference type="ARBA" id="ARBA00009948"/>
    </source>
</evidence>
<feature type="binding site" evidence="9">
    <location>
        <position position="128"/>
    </location>
    <ligand>
        <name>phosphoenolpyruvate</name>
        <dbReference type="ChEBI" id="CHEBI:58702"/>
    </ligand>
</feature>
<comment type="subunit">
    <text evidence="9">Monomer.</text>
</comment>
<evidence type="ECO:0000256" key="2">
    <source>
        <dbReference type="ARBA" id="ARBA00004811"/>
    </source>
</evidence>
<dbReference type="EC" id="2.5.1.19" evidence="9"/>
<dbReference type="Pfam" id="PF00275">
    <property type="entry name" value="EPSP_synthase"/>
    <property type="match status" value="1"/>
</dbReference>
<dbReference type="InterPro" id="IPR006264">
    <property type="entry name" value="EPSP_synthase"/>
</dbReference>
<feature type="binding site" evidence="9">
    <location>
        <position position="352"/>
    </location>
    <ligand>
        <name>phosphoenolpyruvate</name>
        <dbReference type="ChEBI" id="CHEBI:58702"/>
    </ligand>
</feature>
<feature type="binding site" evidence="9">
    <location>
        <position position="28"/>
    </location>
    <ligand>
        <name>3-phosphoshikimate</name>
        <dbReference type="ChEBI" id="CHEBI:145989"/>
    </ligand>
</feature>
<name>A0AAE3HJY0_9GAMM</name>
<dbReference type="InterPro" id="IPR023193">
    <property type="entry name" value="EPSP_synthase_CS"/>
</dbReference>
<dbReference type="RefSeq" id="WP_259053790.1">
    <property type="nucleotide sequence ID" value="NZ_JANUCT010000002.1"/>
</dbReference>
<evidence type="ECO:0000256" key="8">
    <source>
        <dbReference type="ARBA" id="ARBA00044633"/>
    </source>
</evidence>
<proteinExistence type="inferred from homology"/>
<dbReference type="AlphaFoldDB" id="A0AAE3HJY0"/>
<comment type="caution">
    <text evidence="11">The sequence shown here is derived from an EMBL/GenBank/DDBJ whole genome shotgun (WGS) entry which is preliminary data.</text>
</comment>
<dbReference type="PIRSF" id="PIRSF000505">
    <property type="entry name" value="EPSPS"/>
    <property type="match status" value="1"/>
</dbReference>
<dbReference type="FunFam" id="3.65.10.10:FF:000006">
    <property type="entry name" value="3-phosphoshikimate 1-carboxyvinyltransferase"/>
    <property type="match status" value="1"/>
</dbReference>
<evidence type="ECO:0000256" key="5">
    <source>
        <dbReference type="ARBA" id="ARBA00022605"/>
    </source>
</evidence>
<feature type="binding site" evidence="9">
    <location>
        <position position="27"/>
    </location>
    <ligand>
        <name>phosphoenolpyruvate</name>
        <dbReference type="ChEBI" id="CHEBI:58702"/>
    </ligand>
</feature>
<dbReference type="GO" id="GO:0009423">
    <property type="term" value="P:chorismate biosynthetic process"/>
    <property type="evidence" value="ECO:0007669"/>
    <property type="project" value="UniProtKB-UniRule"/>
</dbReference>
<comment type="caution">
    <text evidence="9">Lacks conserved residue(s) required for the propagation of feature annotation.</text>
</comment>
<dbReference type="Proteomes" id="UP001204445">
    <property type="component" value="Unassembled WGS sequence"/>
</dbReference>
<organism evidence="11 12">
    <name type="scientific">Methylohalomonas lacus</name>
    <dbReference type="NCBI Taxonomy" id="398773"/>
    <lineage>
        <taxon>Bacteria</taxon>
        <taxon>Pseudomonadati</taxon>
        <taxon>Pseudomonadota</taxon>
        <taxon>Gammaproteobacteria</taxon>
        <taxon>Methylohalomonadales</taxon>
        <taxon>Methylohalomonadaceae</taxon>
        <taxon>Methylohalomonas</taxon>
    </lineage>
</organism>
<evidence type="ECO:0000256" key="1">
    <source>
        <dbReference type="ARBA" id="ARBA00002174"/>
    </source>
</evidence>
<evidence type="ECO:0000256" key="6">
    <source>
        <dbReference type="ARBA" id="ARBA00022679"/>
    </source>
</evidence>
<protein>
    <recommendedName>
        <fullName evidence="9">3-phosphoshikimate 1-carboxyvinyltransferase</fullName>
        <ecNumber evidence="9">2.5.1.19</ecNumber>
    </recommendedName>
    <alternativeName>
        <fullName evidence="9">5-enolpyruvylshikimate-3-phosphate synthase</fullName>
        <shortName evidence="9">EPSP synthase</shortName>
        <shortName evidence="9">EPSPS</shortName>
    </alternativeName>
</protein>
<dbReference type="InterPro" id="IPR001986">
    <property type="entry name" value="Enolpyruvate_Tfrase_dom"/>
</dbReference>
<feature type="domain" description="Enolpyruvate transferase" evidence="10">
    <location>
        <begin position="13"/>
        <end position="426"/>
    </location>
</feature>
<comment type="function">
    <text evidence="1 9">Catalyzes the transfer of the enolpyruvyl moiety of phosphoenolpyruvate (PEP) to the 5-hydroxyl of shikimate-3-phosphate (S3P) to produce enolpyruvyl shikimate-3-phosphate and inorganic phosphate.</text>
</comment>
<dbReference type="CDD" id="cd01556">
    <property type="entry name" value="EPSP_synthase"/>
    <property type="match status" value="1"/>
</dbReference>
<comment type="pathway">
    <text evidence="2 9">Metabolic intermediate biosynthesis; chorismate biosynthesis; chorismate from D-erythrose 4-phosphate and phosphoenolpyruvate: step 6/7.</text>
</comment>
<dbReference type="GO" id="GO:0008652">
    <property type="term" value="P:amino acid biosynthetic process"/>
    <property type="evidence" value="ECO:0007669"/>
    <property type="project" value="UniProtKB-KW"/>
</dbReference>
<keyword evidence="4 9" id="KW-0963">Cytoplasm</keyword>
<dbReference type="NCBIfam" id="TIGR01356">
    <property type="entry name" value="aroA"/>
    <property type="match status" value="1"/>
</dbReference>
<comment type="catalytic activity">
    <reaction evidence="8">
        <text>3-phosphoshikimate + phosphoenolpyruvate = 5-O-(1-carboxyvinyl)-3-phosphoshikimate + phosphate</text>
        <dbReference type="Rhea" id="RHEA:21256"/>
        <dbReference type="ChEBI" id="CHEBI:43474"/>
        <dbReference type="ChEBI" id="CHEBI:57701"/>
        <dbReference type="ChEBI" id="CHEBI:58702"/>
        <dbReference type="ChEBI" id="CHEBI:145989"/>
        <dbReference type="EC" id="2.5.1.19"/>
    </reaction>
    <physiologicalReaction direction="left-to-right" evidence="8">
        <dbReference type="Rhea" id="RHEA:21257"/>
    </physiologicalReaction>
</comment>
<dbReference type="PROSITE" id="PS00104">
    <property type="entry name" value="EPSP_SYNTHASE_1"/>
    <property type="match status" value="1"/>
</dbReference>
<keyword evidence="7 9" id="KW-0057">Aromatic amino acid biosynthesis</keyword>
<keyword evidence="12" id="KW-1185">Reference proteome</keyword>
<gene>
    <name evidence="9" type="primary">aroA</name>
    <name evidence="11" type="ORF">J2T55_000283</name>
</gene>
<feature type="active site" description="Proton acceptor" evidence="9">
    <location>
        <position position="321"/>
    </location>
</feature>
<dbReference type="FunFam" id="3.65.10.10:FF:000005">
    <property type="entry name" value="3-phosphoshikimate 1-carboxyvinyltransferase"/>
    <property type="match status" value="1"/>
</dbReference>
<feature type="binding site" evidence="9">
    <location>
        <position position="348"/>
    </location>
    <ligand>
        <name>3-phosphoshikimate</name>
        <dbReference type="ChEBI" id="CHEBI:145989"/>
    </ligand>
</feature>
<evidence type="ECO:0000256" key="4">
    <source>
        <dbReference type="ARBA" id="ARBA00022490"/>
    </source>
</evidence>
<evidence type="ECO:0000256" key="9">
    <source>
        <dbReference type="HAMAP-Rule" id="MF_00210"/>
    </source>
</evidence>
<evidence type="ECO:0000313" key="11">
    <source>
        <dbReference type="EMBL" id="MCS3902287.1"/>
    </source>
</evidence>
<feature type="binding site" evidence="9">
    <location>
        <position position="27"/>
    </location>
    <ligand>
        <name>3-phosphoshikimate</name>
        <dbReference type="ChEBI" id="CHEBI:145989"/>
    </ligand>
</feature>
<feature type="binding site" evidence="9">
    <location>
        <position position="321"/>
    </location>
    <ligand>
        <name>3-phosphoshikimate</name>
        <dbReference type="ChEBI" id="CHEBI:145989"/>
    </ligand>
</feature>
<evidence type="ECO:0000313" key="12">
    <source>
        <dbReference type="Proteomes" id="UP001204445"/>
    </source>
</evidence>
<feature type="binding site" evidence="9">
    <location>
        <position position="32"/>
    </location>
    <ligand>
        <name>3-phosphoshikimate</name>
        <dbReference type="ChEBI" id="CHEBI:145989"/>
    </ligand>
</feature>
<dbReference type="GO" id="GO:0009073">
    <property type="term" value="P:aromatic amino acid family biosynthetic process"/>
    <property type="evidence" value="ECO:0007669"/>
    <property type="project" value="UniProtKB-KW"/>
</dbReference>
<feature type="binding site" evidence="9">
    <location>
        <position position="393"/>
    </location>
    <ligand>
        <name>phosphoenolpyruvate</name>
        <dbReference type="ChEBI" id="CHEBI:58702"/>
    </ligand>
</feature>
<dbReference type="GO" id="GO:0003866">
    <property type="term" value="F:3-phosphoshikimate 1-carboxyvinyltransferase activity"/>
    <property type="evidence" value="ECO:0007669"/>
    <property type="project" value="UniProtKB-UniRule"/>
</dbReference>
<sequence>MSAPKSLRYHVGPGGALVGRLRVPGDKSISHRVVMLGALASGDSHATGFLQSEDTRATIAAFRAMGVVIDADGPGEVRIQGVGMHGLRAATRPLDLGNSGTSARLLCGLLAGQDFASDLTGDRSLTRRPMLRVVEPLRTMGARIDTSDAGTLPLHIDGSPLHGIDYRLPVASAQLKSCLLLAGLYADGETVIHEHTTTRDHTERMLAACGWPLRRNDSGSLHIRAGGELQPFDLEVPADISSAAFYLVGASLAPGSDVLLESVGINPTRAAVIDILKMMGADIVVDNRRELAGEPVADLHVRYAPLQGVSIPEALVPIAIDEFPAILVAAAIAEGTTELRGAAELRVKESDRIQTVADGLATLGIDTQVLEDGLIVHGGRLNGGHINSHGDHRIAMAFAMAALVAAGPVEIDDCANVATSFPGFVDAARGLGLDIREVH</sequence>
<dbReference type="PROSITE" id="PS00885">
    <property type="entry name" value="EPSP_SYNTHASE_2"/>
    <property type="match status" value="1"/>
</dbReference>
<dbReference type="InterPro" id="IPR013792">
    <property type="entry name" value="RNA3'P_cycl/enolpyr_Trfase_a/b"/>
</dbReference>
<dbReference type="Gene3D" id="3.65.10.10">
    <property type="entry name" value="Enolpyruvate transferase domain"/>
    <property type="match status" value="2"/>
</dbReference>
<keyword evidence="5 9" id="KW-0028">Amino-acid biosynthesis</keyword>
<comment type="subcellular location">
    <subcellularLocation>
        <location evidence="9">Cytoplasm</location>
    </subcellularLocation>
</comment>
<dbReference type="HAMAP" id="MF_00210">
    <property type="entry name" value="EPSP_synth"/>
    <property type="match status" value="1"/>
</dbReference>
<comment type="similarity">
    <text evidence="3 9">Belongs to the EPSP synthase family.</text>
</comment>
<keyword evidence="6 9" id="KW-0808">Transferase</keyword>
<dbReference type="PANTHER" id="PTHR21090:SF5">
    <property type="entry name" value="PENTAFUNCTIONAL AROM POLYPEPTIDE"/>
    <property type="match status" value="1"/>
</dbReference>
<accession>A0AAE3HJY0</accession>
<dbReference type="GO" id="GO:0005737">
    <property type="term" value="C:cytoplasm"/>
    <property type="evidence" value="ECO:0007669"/>
    <property type="project" value="UniProtKB-SubCell"/>
</dbReference>
<evidence type="ECO:0000256" key="7">
    <source>
        <dbReference type="ARBA" id="ARBA00023141"/>
    </source>
</evidence>
<dbReference type="InterPro" id="IPR036968">
    <property type="entry name" value="Enolpyruvate_Tfrase_sf"/>
</dbReference>
<feature type="binding site" evidence="9">
    <location>
        <position position="174"/>
    </location>
    <ligand>
        <name>3-phosphoshikimate</name>
        <dbReference type="ChEBI" id="CHEBI:145989"/>
    </ligand>
</feature>
<dbReference type="PANTHER" id="PTHR21090">
    <property type="entry name" value="AROM/DEHYDROQUINATE SYNTHASE"/>
    <property type="match status" value="1"/>
</dbReference>
<evidence type="ECO:0000259" key="10">
    <source>
        <dbReference type="Pfam" id="PF00275"/>
    </source>
</evidence>
<feature type="binding site" evidence="9">
    <location>
        <position position="172"/>
    </location>
    <ligand>
        <name>3-phosphoshikimate</name>
        <dbReference type="ChEBI" id="CHEBI:145989"/>
    </ligand>
</feature>
<dbReference type="SUPFAM" id="SSF55205">
    <property type="entry name" value="EPT/RTPC-like"/>
    <property type="match status" value="1"/>
</dbReference>
<feature type="binding site" evidence="9">
    <location>
        <position position="174"/>
    </location>
    <ligand>
        <name>phosphoenolpyruvate</name>
        <dbReference type="ChEBI" id="CHEBI:58702"/>
    </ligand>
</feature>
<dbReference type="EMBL" id="JANUCT010000002">
    <property type="protein sequence ID" value="MCS3902287.1"/>
    <property type="molecule type" value="Genomic_DNA"/>
</dbReference>